<dbReference type="PROSITE" id="PS51257">
    <property type="entry name" value="PROKAR_LIPOPROTEIN"/>
    <property type="match status" value="1"/>
</dbReference>
<accession>A0A2M6Z3B1</accession>
<reference evidence="4" key="1">
    <citation type="submission" date="2017-09" db="EMBL/GenBank/DDBJ databases">
        <title>Depth-based differentiation of microbial function through sediment-hosted aquifers and enrichment of novel symbionts in the deep terrestrial subsurface.</title>
        <authorList>
            <person name="Probst A.J."/>
            <person name="Ladd B."/>
            <person name="Jarett J.K."/>
            <person name="Geller-Mcgrath D.E."/>
            <person name="Sieber C.M.K."/>
            <person name="Emerson J.B."/>
            <person name="Anantharaman K."/>
            <person name="Thomas B.C."/>
            <person name="Malmstrom R."/>
            <person name="Stieglmeier M."/>
            <person name="Klingl A."/>
            <person name="Woyke T."/>
            <person name="Ryan C.M."/>
            <person name="Banfield J.F."/>
        </authorList>
    </citation>
    <scope>NUCLEOTIDE SEQUENCE [LARGE SCALE GENOMIC DNA]</scope>
</reference>
<evidence type="ECO:0000313" key="3">
    <source>
        <dbReference type="EMBL" id="PIU46870.1"/>
    </source>
</evidence>
<comment type="caution">
    <text evidence="3">The sequence shown here is derived from an EMBL/GenBank/DDBJ whole genome shotgun (WGS) entry which is preliminary data.</text>
</comment>
<proteinExistence type="predicted"/>
<dbReference type="Proteomes" id="UP000228777">
    <property type="component" value="Unassembled WGS sequence"/>
</dbReference>
<organism evidence="3 4">
    <name type="scientific">bacterium (Candidatus Gribaldobacteria) CG07_land_8_20_14_0_80_33_18</name>
    <dbReference type="NCBI Taxonomy" id="2014272"/>
    <lineage>
        <taxon>Bacteria</taxon>
        <taxon>Candidatus Gribaldobacteria</taxon>
    </lineage>
</organism>
<feature type="region of interest" description="Disordered" evidence="1">
    <location>
        <begin position="23"/>
        <end position="46"/>
    </location>
</feature>
<protein>
    <submittedName>
        <fullName evidence="3">Uncharacterized protein</fullName>
    </submittedName>
</protein>
<keyword evidence="2" id="KW-0732">Signal</keyword>
<sequence length="63" mass="6528">MKKTLIFAIITASAIIFSGCTPKATTSTSDQTGQTSATATASPGEQTVFDPTQNILALEDTFS</sequence>
<dbReference type="EMBL" id="PEWP01000027">
    <property type="protein sequence ID" value="PIU46870.1"/>
    <property type="molecule type" value="Genomic_DNA"/>
</dbReference>
<evidence type="ECO:0000256" key="1">
    <source>
        <dbReference type="SAM" id="MobiDB-lite"/>
    </source>
</evidence>
<evidence type="ECO:0000256" key="2">
    <source>
        <dbReference type="SAM" id="SignalP"/>
    </source>
</evidence>
<feature type="chain" id="PRO_5014895642" evidence="2">
    <location>
        <begin position="24"/>
        <end position="63"/>
    </location>
</feature>
<evidence type="ECO:0000313" key="4">
    <source>
        <dbReference type="Proteomes" id="UP000228777"/>
    </source>
</evidence>
<feature type="signal peptide" evidence="2">
    <location>
        <begin position="1"/>
        <end position="23"/>
    </location>
</feature>
<name>A0A2M6Z3B1_9BACT</name>
<feature type="compositionally biased region" description="Low complexity" evidence="1">
    <location>
        <begin position="23"/>
        <end position="42"/>
    </location>
</feature>
<feature type="non-terminal residue" evidence="3">
    <location>
        <position position="63"/>
    </location>
</feature>
<gene>
    <name evidence="3" type="ORF">COS93_01495</name>
</gene>
<dbReference type="AlphaFoldDB" id="A0A2M6Z3B1"/>